<organism evidence="2 3">
    <name type="scientific">Linum trigynum</name>
    <dbReference type="NCBI Taxonomy" id="586398"/>
    <lineage>
        <taxon>Eukaryota</taxon>
        <taxon>Viridiplantae</taxon>
        <taxon>Streptophyta</taxon>
        <taxon>Embryophyta</taxon>
        <taxon>Tracheophyta</taxon>
        <taxon>Spermatophyta</taxon>
        <taxon>Magnoliopsida</taxon>
        <taxon>eudicotyledons</taxon>
        <taxon>Gunneridae</taxon>
        <taxon>Pentapetalae</taxon>
        <taxon>rosids</taxon>
        <taxon>fabids</taxon>
        <taxon>Malpighiales</taxon>
        <taxon>Linaceae</taxon>
        <taxon>Linum</taxon>
    </lineage>
</organism>
<gene>
    <name evidence="2" type="ORF">LTRI10_LOCUS8152</name>
</gene>
<feature type="domain" description="DUF4283" evidence="1">
    <location>
        <begin position="25"/>
        <end position="100"/>
    </location>
</feature>
<name>A0AAV2CYX0_9ROSI</name>
<dbReference type="Pfam" id="PF14111">
    <property type="entry name" value="DUF4283"/>
    <property type="match status" value="1"/>
</dbReference>
<dbReference type="Proteomes" id="UP001497516">
    <property type="component" value="Chromosome 10"/>
</dbReference>
<sequence length="134" mass="15865">MDHVTSDQVVQFSMRRQSTKYRAAHYLLGRLFTENMVSTTKLRGSVITPWLIQGRIRVMMAKYGLIKFVLPSEEAKIWVIKRTPWVITDKILHLCPWTPVITKKSLMTRQLPHFRVQLWDIKEDFCTQQFGGKW</sequence>
<reference evidence="2 3" key="1">
    <citation type="submission" date="2024-04" db="EMBL/GenBank/DDBJ databases">
        <authorList>
            <person name="Fracassetti M."/>
        </authorList>
    </citation>
    <scope>NUCLEOTIDE SEQUENCE [LARGE SCALE GENOMIC DNA]</scope>
</reference>
<keyword evidence="3" id="KW-1185">Reference proteome</keyword>
<accession>A0AAV2CYX0</accession>
<proteinExistence type="predicted"/>
<evidence type="ECO:0000313" key="2">
    <source>
        <dbReference type="EMBL" id="CAL1360736.1"/>
    </source>
</evidence>
<evidence type="ECO:0000259" key="1">
    <source>
        <dbReference type="Pfam" id="PF14111"/>
    </source>
</evidence>
<protein>
    <recommendedName>
        <fullName evidence="1">DUF4283 domain-containing protein</fullName>
    </recommendedName>
</protein>
<dbReference type="EMBL" id="OZ034814">
    <property type="protein sequence ID" value="CAL1360736.1"/>
    <property type="molecule type" value="Genomic_DNA"/>
</dbReference>
<evidence type="ECO:0000313" key="3">
    <source>
        <dbReference type="Proteomes" id="UP001497516"/>
    </source>
</evidence>
<dbReference type="AlphaFoldDB" id="A0AAV2CYX0"/>
<dbReference type="InterPro" id="IPR025558">
    <property type="entry name" value="DUF4283"/>
</dbReference>